<dbReference type="EnsemblProtists" id="EKX47438">
    <property type="protein sequence ID" value="EKX47438"/>
    <property type="gene ID" value="GUITHDRAFT_152110"/>
</dbReference>
<dbReference type="KEGG" id="gtt:GUITHDRAFT_152110"/>
<sequence length="63" mass="6749">MPFLTALECYPMGGYRTGPFSAPPLQTGWGSFDGCSGCTDCQENTDVEGQSTFVNMPKGSYRG</sequence>
<evidence type="ECO:0000313" key="2">
    <source>
        <dbReference type="EnsemblProtists" id="EKX47438"/>
    </source>
</evidence>
<protein>
    <submittedName>
        <fullName evidence="1 2">Uncharacterized protein</fullName>
    </submittedName>
</protein>
<dbReference type="GeneID" id="17304101"/>
<dbReference type="HOGENOM" id="CLU_2890529_0_0_1"/>
<name>L1JFZ9_GUITC</name>
<dbReference type="AlphaFoldDB" id="L1JFZ9"/>
<proteinExistence type="predicted"/>
<reference evidence="1 3" key="1">
    <citation type="journal article" date="2012" name="Nature">
        <title>Algal genomes reveal evolutionary mosaicism and the fate of nucleomorphs.</title>
        <authorList>
            <consortium name="DOE Joint Genome Institute"/>
            <person name="Curtis B.A."/>
            <person name="Tanifuji G."/>
            <person name="Burki F."/>
            <person name="Gruber A."/>
            <person name="Irimia M."/>
            <person name="Maruyama S."/>
            <person name="Arias M.C."/>
            <person name="Ball S.G."/>
            <person name="Gile G.H."/>
            <person name="Hirakawa Y."/>
            <person name="Hopkins J.F."/>
            <person name="Kuo A."/>
            <person name="Rensing S.A."/>
            <person name="Schmutz J."/>
            <person name="Symeonidi A."/>
            <person name="Elias M."/>
            <person name="Eveleigh R.J."/>
            <person name="Herman E.K."/>
            <person name="Klute M.J."/>
            <person name="Nakayama T."/>
            <person name="Obornik M."/>
            <person name="Reyes-Prieto A."/>
            <person name="Armbrust E.V."/>
            <person name="Aves S.J."/>
            <person name="Beiko R.G."/>
            <person name="Coutinho P."/>
            <person name="Dacks J.B."/>
            <person name="Durnford D.G."/>
            <person name="Fast N.M."/>
            <person name="Green B.R."/>
            <person name="Grisdale C.J."/>
            <person name="Hempel F."/>
            <person name="Henrissat B."/>
            <person name="Hoppner M.P."/>
            <person name="Ishida K."/>
            <person name="Kim E."/>
            <person name="Koreny L."/>
            <person name="Kroth P.G."/>
            <person name="Liu Y."/>
            <person name="Malik S.B."/>
            <person name="Maier U.G."/>
            <person name="McRose D."/>
            <person name="Mock T."/>
            <person name="Neilson J.A."/>
            <person name="Onodera N.T."/>
            <person name="Poole A.M."/>
            <person name="Pritham E.J."/>
            <person name="Richards T.A."/>
            <person name="Rocap G."/>
            <person name="Roy S.W."/>
            <person name="Sarai C."/>
            <person name="Schaack S."/>
            <person name="Shirato S."/>
            <person name="Slamovits C.H."/>
            <person name="Spencer D.F."/>
            <person name="Suzuki S."/>
            <person name="Worden A.Z."/>
            <person name="Zauner S."/>
            <person name="Barry K."/>
            <person name="Bell C."/>
            <person name="Bharti A.K."/>
            <person name="Crow J.A."/>
            <person name="Grimwood J."/>
            <person name="Kramer R."/>
            <person name="Lindquist E."/>
            <person name="Lucas S."/>
            <person name="Salamov A."/>
            <person name="McFadden G.I."/>
            <person name="Lane C.E."/>
            <person name="Keeling P.J."/>
            <person name="Gray M.W."/>
            <person name="Grigoriev I.V."/>
            <person name="Archibald J.M."/>
        </authorList>
    </citation>
    <scope>NUCLEOTIDE SEQUENCE</scope>
    <source>
        <strain evidence="1 3">CCMP2712</strain>
    </source>
</reference>
<dbReference type="PaxDb" id="55529-EKX47438"/>
<dbReference type="RefSeq" id="XP_005834418.1">
    <property type="nucleotide sequence ID" value="XM_005834361.1"/>
</dbReference>
<evidence type="ECO:0000313" key="3">
    <source>
        <dbReference type="Proteomes" id="UP000011087"/>
    </source>
</evidence>
<dbReference type="EMBL" id="JH992990">
    <property type="protein sequence ID" value="EKX47438.1"/>
    <property type="molecule type" value="Genomic_DNA"/>
</dbReference>
<evidence type="ECO:0000313" key="1">
    <source>
        <dbReference type="EMBL" id="EKX47438.1"/>
    </source>
</evidence>
<reference evidence="3" key="2">
    <citation type="submission" date="2012-11" db="EMBL/GenBank/DDBJ databases">
        <authorList>
            <person name="Kuo A."/>
            <person name="Curtis B.A."/>
            <person name="Tanifuji G."/>
            <person name="Burki F."/>
            <person name="Gruber A."/>
            <person name="Irimia M."/>
            <person name="Maruyama S."/>
            <person name="Arias M.C."/>
            <person name="Ball S.G."/>
            <person name="Gile G.H."/>
            <person name="Hirakawa Y."/>
            <person name="Hopkins J.F."/>
            <person name="Rensing S.A."/>
            <person name="Schmutz J."/>
            <person name="Symeonidi A."/>
            <person name="Elias M."/>
            <person name="Eveleigh R.J."/>
            <person name="Herman E.K."/>
            <person name="Klute M.J."/>
            <person name="Nakayama T."/>
            <person name="Obornik M."/>
            <person name="Reyes-Prieto A."/>
            <person name="Armbrust E.V."/>
            <person name="Aves S.J."/>
            <person name="Beiko R.G."/>
            <person name="Coutinho P."/>
            <person name="Dacks J.B."/>
            <person name="Durnford D.G."/>
            <person name="Fast N.M."/>
            <person name="Green B.R."/>
            <person name="Grisdale C."/>
            <person name="Hempe F."/>
            <person name="Henrissat B."/>
            <person name="Hoppner M.P."/>
            <person name="Ishida K.-I."/>
            <person name="Kim E."/>
            <person name="Koreny L."/>
            <person name="Kroth P.G."/>
            <person name="Liu Y."/>
            <person name="Malik S.-B."/>
            <person name="Maier U.G."/>
            <person name="McRose D."/>
            <person name="Mock T."/>
            <person name="Neilson J.A."/>
            <person name="Onodera N.T."/>
            <person name="Poole A.M."/>
            <person name="Pritham E.J."/>
            <person name="Richards T.A."/>
            <person name="Rocap G."/>
            <person name="Roy S.W."/>
            <person name="Sarai C."/>
            <person name="Schaack S."/>
            <person name="Shirato S."/>
            <person name="Slamovits C.H."/>
            <person name="Spencer D.F."/>
            <person name="Suzuki S."/>
            <person name="Worden A.Z."/>
            <person name="Zauner S."/>
            <person name="Barry K."/>
            <person name="Bell C."/>
            <person name="Bharti A.K."/>
            <person name="Crow J.A."/>
            <person name="Grimwood J."/>
            <person name="Kramer R."/>
            <person name="Lindquist E."/>
            <person name="Lucas S."/>
            <person name="Salamov A."/>
            <person name="McFadden G.I."/>
            <person name="Lane C.E."/>
            <person name="Keeling P.J."/>
            <person name="Gray M.W."/>
            <person name="Grigoriev I.V."/>
            <person name="Archibald J.M."/>
        </authorList>
    </citation>
    <scope>NUCLEOTIDE SEQUENCE</scope>
    <source>
        <strain evidence="3">CCMP2712</strain>
    </source>
</reference>
<accession>L1JFZ9</accession>
<reference evidence="2" key="3">
    <citation type="submission" date="2016-03" db="UniProtKB">
        <authorList>
            <consortium name="EnsemblProtists"/>
        </authorList>
    </citation>
    <scope>IDENTIFICATION</scope>
</reference>
<organism evidence="1">
    <name type="scientific">Guillardia theta (strain CCMP2712)</name>
    <name type="common">Cryptophyte</name>
    <dbReference type="NCBI Taxonomy" id="905079"/>
    <lineage>
        <taxon>Eukaryota</taxon>
        <taxon>Cryptophyceae</taxon>
        <taxon>Pyrenomonadales</taxon>
        <taxon>Geminigeraceae</taxon>
        <taxon>Guillardia</taxon>
    </lineage>
</organism>
<dbReference type="Proteomes" id="UP000011087">
    <property type="component" value="Unassembled WGS sequence"/>
</dbReference>
<gene>
    <name evidence="1" type="ORF">GUITHDRAFT_152110</name>
</gene>
<keyword evidence="3" id="KW-1185">Reference proteome</keyword>